<name>A0A6I4J0H8_9SPHN</name>
<dbReference type="Pfam" id="PF04411">
    <property type="entry name" value="PDDEXK_7"/>
    <property type="match status" value="1"/>
</dbReference>
<dbReference type="InterPro" id="IPR018633">
    <property type="entry name" value="DUF2357"/>
</dbReference>
<proteinExistence type="predicted"/>
<comment type="caution">
    <text evidence="2">The sequence shown here is derived from an EMBL/GenBank/DDBJ whole genome shotgun (WGS) entry which is preliminary data.</text>
</comment>
<evidence type="ECO:0000313" key="3">
    <source>
        <dbReference type="Proteomes" id="UP000441389"/>
    </source>
</evidence>
<feature type="domain" description="DUF2357" evidence="1">
    <location>
        <begin position="77"/>
        <end position="324"/>
    </location>
</feature>
<gene>
    <name evidence="2" type="ORF">GON01_06450</name>
</gene>
<dbReference type="Proteomes" id="UP000441389">
    <property type="component" value="Unassembled WGS sequence"/>
</dbReference>
<evidence type="ECO:0000259" key="1">
    <source>
        <dbReference type="Pfam" id="PF09823"/>
    </source>
</evidence>
<dbReference type="AlphaFoldDB" id="A0A6I4J0H8"/>
<organism evidence="2 3">
    <name type="scientific">Sphingomonas horti</name>
    <dbReference type="NCBI Taxonomy" id="2682842"/>
    <lineage>
        <taxon>Bacteria</taxon>
        <taxon>Pseudomonadati</taxon>
        <taxon>Pseudomonadota</taxon>
        <taxon>Alphaproteobacteria</taxon>
        <taxon>Sphingomonadales</taxon>
        <taxon>Sphingomonadaceae</taxon>
        <taxon>Sphingomonas</taxon>
    </lineage>
</organism>
<dbReference type="InterPro" id="IPR007505">
    <property type="entry name" value="PDDEXK_7"/>
</dbReference>
<dbReference type="EMBL" id="WQMS01000007">
    <property type="protein sequence ID" value="MVO77573.1"/>
    <property type="molecule type" value="Genomic_DNA"/>
</dbReference>
<reference evidence="2 3" key="1">
    <citation type="submission" date="2019-12" db="EMBL/GenBank/DDBJ databases">
        <authorList>
            <person name="Huq M.A."/>
        </authorList>
    </citation>
    <scope>NUCLEOTIDE SEQUENCE [LARGE SCALE GENOMIC DNA]</scope>
    <source>
        <strain evidence="2 3">MAH-20</strain>
    </source>
</reference>
<sequence>MTELCVRPAGSPGPGWRVWPDAQPIPPGAIAEANDYFFELSGAEGAPDADLFIDDLALEALRTRNASSARWRWSPGFHAGTAECRLRLAGRSHTFDVILDPAERKLTRDAFDTMVREILEDSFALFSLSSFHKGLSRGNGHKPPPLARLQFLRSRIGEIARTVEAIAASPRKLLRGEDVALPFHRAAGATGAEILKSFRSGRVLVAQHSARLPPGLAGHLPAQILKRTRRSTFDRLEHREIKASLRLWSAWLTGAAVLLASAPGDGEVAQTASTWSRRLRRLAHTLDKLLRLPLFADVGTAPPRVTASAIWRADPRYRRFHQLWRDMSLGITNLFGDFLDMPLARTFDLYELWCFLRLLRVAAARNTGPPLELGSLFLADAAGLTLAAGAVTVPLPGLGLTLCFQRRYREFWREQEGVGSFSRDMQPDIVFERRDAAADQPLRLIVIDAKYRIGPGLNDALGSAHMYRDAIVHGAAGGIKGTVDAAYLVTPDAPLVAGPWRDTRLPARLFHPDYRRTFRFGAVTLQPGMPMTVIEAAFDAMTEDATIRRSD</sequence>
<dbReference type="RefSeq" id="WP_157026552.1">
    <property type="nucleotide sequence ID" value="NZ_WQMS01000007.1"/>
</dbReference>
<protein>
    <submittedName>
        <fullName evidence="2">DUF2357 domain-containing protein</fullName>
    </submittedName>
</protein>
<keyword evidence="3" id="KW-1185">Reference proteome</keyword>
<accession>A0A6I4J0H8</accession>
<evidence type="ECO:0000313" key="2">
    <source>
        <dbReference type="EMBL" id="MVO77573.1"/>
    </source>
</evidence>
<dbReference type="Pfam" id="PF09823">
    <property type="entry name" value="DUF2357"/>
    <property type="match status" value="1"/>
</dbReference>